<evidence type="ECO:0000313" key="2">
    <source>
        <dbReference type="EMBL" id="KZT27262.1"/>
    </source>
</evidence>
<feature type="compositionally biased region" description="Polar residues" evidence="1">
    <location>
        <begin position="158"/>
        <end position="176"/>
    </location>
</feature>
<proteinExistence type="predicted"/>
<gene>
    <name evidence="2" type="ORF">NEOLEDRAFT_1146774</name>
</gene>
<dbReference type="AlphaFoldDB" id="A0A165TW37"/>
<reference evidence="2 3" key="1">
    <citation type="journal article" date="2016" name="Mol. Biol. Evol.">
        <title>Comparative Genomics of Early-Diverging Mushroom-Forming Fungi Provides Insights into the Origins of Lignocellulose Decay Capabilities.</title>
        <authorList>
            <person name="Nagy L.G."/>
            <person name="Riley R."/>
            <person name="Tritt A."/>
            <person name="Adam C."/>
            <person name="Daum C."/>
            <person name="Floudas D."/>
            <person name="Sun H."/>
            <person name="Yadav J.S."/>
            <person name="Pangilinan J."/>
            <person name="Larsson K.H."/>
            <person name="Matsuura K."/>
            <person name="Barry K."/>
            <person name="Labutti K."/>
            <person name="Kuo R."/>
            <person name="Ohm R.A."/>
            <person name="Bhattacharya S.S."/>
            <person name="Shirouzu T."/>
            <person name="Yoshinaga Y."/>
            <person name="Martin F.M."/>
            <person name="Grigoriev I.V."/>
            <person name="Hibbett D.S."/>
        </authorList>
    </citation>
    <scope>NUCLEOTIDE SEQUENCE [LARGE SCALE GENOMIC DNA]</scope>
    <source>
        <strain evidence="2 3">HHB14362 ss-1</strain>
    </source>
</reference>
<feature type="compositionally biased region" description="Basic and acidic residues" evidence="1">
    <location>
        <begin position="192"/>
        <end position="225"/>
    </location>
</feature>
<evidence type="ECO:0000256" key="1">
    <source>
        <dbReference type="SAM" id="MobiDB-lite"/>
    </source>
</evidence>
<evidence type="ECO:0000313" key="3">
    <source>
        <dbReference type="Proteomes" id="UP000076761"/>
    </source>
</evidence>
<dbReference type="STRING" id="1314782.A0A165TW37"/>
<dbReference type="OrthoDB" id="3264871at2759"/>
<dbReference type="EMBL" id="KV425563">
    <property type="protein sequence ID" value="KZT27262.1"/>
    <property type="molecule type" value="Genomic_DNA"/>
</dbReference>
<feature type="compositionally biased region" description="Basic residues" evidence="1">
    <location>
        <begin position="251"/>
        <end position="263"/>
    </location>
</feature>
<dbReference type="InParanoid" id="A0A165TW37"/>
<feature type="compositionally biased region" description="Polar residues" evidence="1">
    <location>
        <begin position="39"/>
        <end position="51"/>
    </location>
</feature>
<organism evidence="2 3">
    <name type="scientific">Neolentinus lepideus HHB14362 ss-1</name>
    <dbReference type="NCBI Taxonomy" id="1314782"/>
    <lineage>
        <taxon>Eukaryota</taxon>
        <taxon>Fungi</taxon>
        <taxon>Dikarya</taxon>
        <taxon>Basidiomycota</taxon>
        <taxon>Agaricomycotina</taxon>
        <taxon>Agaricomycetes</taxon>
        <taxon>Gloeophyllales</taxon>
        <taxon>Gloeophyllaceae</taxon>
        <taxon>Neolentinus</taxon>
    </lineage>
</organism>
<dbReference type="InterPro" id="IPR036691">
    <property type="entry name" value="Endo/exonu/phosph_ase_sf"/>
</dbReference>
<sequence length="490" mass="53546">MPQLASSCAFWELLNGQVAESLLVYNPYGVKHGLDPPGNSGSDLKQSSPKTNEAEGDDSPHPVFKLSAWLVEELAHQATNTSNIQEITQGPVLWFNGTEGVWGGPMGDGGNSSASYSVEERGARLIGGGASMGVQESGTPFGTPLRAALDDDRILPTPSASQHSDGTMPLHNSGSNYEPAPTVHTPNISMREGTHEPEGHPTHHLQDTHADHPSGDDPRDNEETHSAGNIDPPHPQPHTNQVAQPTEVSGARHHNQPKKPTRRAVIKIASLNIKGFGSQYLQHSDNKWLHVNQLMHEKKITVLLIQEMHIDLERCAAIEELFSLQLQVHTSPDPTNPCGRAGVAIVINKQLVDEDSICSKEIIPGRAILGEMCLKTMHEWRITAVGIPHADHKMVSVELTDEDAPMLGKGHRILHQTMLNDKWFLTGAGKIGLTAQKDLADLGNDRTADANPQWIWHKCKIDILALGFSREKVLIPHLQQQITELEGEIE</sequence>
<keyword evidence="3" id="KW-1185">Reference proteome</keyword>
<feature type="region of interest" description="Disordered" evidence="1">
    <location>
        <begin position="34"/>
        <end position="61"/>
    </location>
</feature>
<evidence type="ECO:0008006" key="4">
    <source>
        <dbReference type="Google" id="ProtNLM"/>
    </source>
</evidence>
<protein>
    <recommendedName>
        <fullName evidence="4">DNase I-like protein</fullName>
    </recommendedName>
</protein>
<feature type="region of interest" description="Disordered" evidence="1">
    <location>
        <begin position="154"/>
        <end position="263"/>
    </location>
</feature>
<dbReference type="Gene3D" id="3.60.10.10">
    <property type="entry name" value="Endonuclease/exonuclease/phosphatase"/>
    <property type="match status" value="1"/>
</dbReference>
<dbReference type="Proteomes" id="UP000076761">
    <property type="component" value="Unassembled WGS sequence"/>
</dbReference>
<accession>A0A165TW37</accession>
<feature type="compositionally biased region" description="Polar residues" evidence="1">
    <location>
        <begin position="237"/>
        <end position="247"/>
    </location>
</feature>
<name>A0A165TW37_9AGAM</name>
<dbReference type="SUPFAM" id="SSF56219">
    <property type="entry name" value="DNase I-like"/>
    <property type="match status" value="1"/>
</dbReference>